<dbReference type="EMBL" id="JANAWD010000166">
    <property type="protein sequence ID" value="KAJ3485072.1"/>
    <property type="molecule type" value="Genomic_DNA"/>
</dbReference>
<feature type="compositionally biased region" description="Basic residues" evidence="4">
    <location>
        <begin position="1110"/>
        <end position="1122"/>
    </location>
</feature>
<comment type="similarity">
    <text evidence="1">Belongs to the 'GDXG' lipolytic enzyme family.</text>
</comment>
<feature type="compositionally biased region" description="Polar residues" evidence="4">
    <location>
        <begin position="801"/>
        <end position="815"/>
    </location>
</feature>
<sequence>MPMINLTREAGIKIGPVLLETLVKHYFERILRDDSQLKDLPQLRQDELLYDEAFNIVKAFLEASTKHTVEELQWFSNVRTPSPPWVHVVKTCVPISCCDEAATHLIKALGGEEVTKRIVGGTKWWQVRGVNGVDAEWIAAKKDWQEAKRRYKNQQKGRPSTSDGGHPKSRPSTSSSPNGGVRQDASENYQPEMDEMRCILYAHGAINYRLAPQYPFPCAIQDLLAAYLFLIDPPAGSSHRKVSPAHIVVAGDSAGGGLCIALLQVIRDAGLPMPAGGVLISPWCDLTHSFPSIQTNTATDVMPPYGLSLYKPSTLWPPPPEEITIEVQKSVKAKVQQAFHLRSLHFSRSHIGRSPSASPVDSKHPHASIPPTPLTAKSKTEEHFVGASSPGLPRGEDHTIVLPSTDGEAPLELHLGSTASLPRPPPLPSSNPQSPSFPVSATASGSGSGAPASHFPWTQTITCTTADGKSLTIDDQIQLYAPNRLLGHPLICPVASYLGGLPPLFVIASEKEVLRDEIIYLAHKAADPAKYPVSEQAKEMYPNLKGIEERGLPPTKVHLQVYDDTAHVLPVLFSFTTPAKYCYRAMATFIKYVTGLPLSSSPSHILTTSNPGGTMPFVDSPSNLSDNSNPLDKPVISRARSDPALTTAMREVITVTDTAAGGNRNEVGDTSTESSGSIVIRTPSQVPSQQQDKEKSDHDSVSKRGNRHLKSDGSSSTFSDRISLRRAISATATRVNEMFHPKSSRSAFLTPPVMHRSHSDSRLERGDVGAEASSGEGSSTVVEGNDVGNGVASGHGIGTISAGTSANGNGNAEGRSSSDWKADLKRKITLKGKERERNHSDSLDVAGPRFRGKEDSGKKGSGVRYAGEASVYANGLDIMIRERVSTQGVIRPLEHESTLPAFALDNDLVGVISEAAMRRYSDGKCKFDKKFKKTVKNIEKDRKRNFELAKKDVEKSMSRFRTFMERHHEGASRGRDTEKKDVKDGETVLSSIPSRKSKSLTRRRSTSRSAPKSQSRTRNQSRPRTPSLPRGGGIPVSTSGSWSWAWALDSDERPPPSSIVSRRDTDEAVRLARIADQCVLMEENVISGNNLWSMIVNFLTVTPDKQPHSGSHHTHHHHHHRSNEHEKPQSSAPKPVDPSNGSGVAPLVSEKKSDKDAVDVGLDGGKSKESVSKMEKFRSRFAQFVAEQRKFHFFGSNDENNTTQHAVQAS</sequence>
<feature type="region of interest" description="Disordered" evidence="4">
    <location>
        <begin position="801"/>
        <end position="862"/>
    </location>
</feature>
<dbReference type="InterPro" id="IPR013094">
    <property type="entry name" value="AB_hydrolase_3"/>
</dbReference>
<gene>
    <name evidence="6" type="ORF">NLI96_g5219</name>
</gene>
<accession>A0AAD5V5B2</accession>
<evidence type="ECO:0000256" key="2">
    <source>
        <dbReference type="ARBA" id="ARBA00022801"/>
    </source>
</evidence>
<feature type="region of interest" description="Disordered" evidence="4">
    <location>
        <begin position="1103"/>
        <end position="1173"/>
    </location>
</feature>
<feature type="domain" description="Alpha/beta hydrolase fold-3" evidence="5">
    <location>
        <begin position="205"/>
        <end position="302"/>
    </location>
</feature>
<feature type="region of interest" description="Disordered" evidence="4">
    <location>
        <begin position="743"/>
        <end position="782"/>
    </location>
</feature>
<evidence type="ECO:0000259" key="5">
    <source>
        <dbReference type="Pfam" id="PF07859"/>
    </source>
</evidence>
<feature type="region of interest" description="Disordered" evidence="4">
    <location>
        <begin position="148"/>
        <end position="185"/>
    </location>
</feature>
<dbReference type="PANTHER" id="PTHR48081:SF5">
    <property type="entry name" value="ALPHA_BETA HYDROLASE FOLD-3 DOMAIN-CONTAINING PROTEIN"/>
    <property type="match status" value="1"/>
</dbReference>
<reference evidence="6" key="1">
    <citation type="submission" date="2022-07" db="EMBL/GenBank/DDBJ databases">
        <title>Genome Sequence of Physisporinus lineatus.</title>
        <authorList>
            <person name="Buettner E."/>
        </authorList>
    </citation>
    <scope>NUCLEOTIDE SEQUENCE</scope>
    <source>
        <strain evidence="6">VT162</strain>
    </source>
</reference>
<evidence type="ECO:0000256" key="1">
    <source>
        <dbReference type="ARBA" id="ARBA00010515"/>
    </source>
</evidence>
<dbReference type="PANTHER" id="PTHR48081">
    <property type="entry name" value="AB HYDROLASE SUPERFAMILY PROTEIN C4A8.06C"/>
    <property type="match status" value="1"/>
</dbReference>
<dbReference type="GO" id="GO:0016787">
    <property type="term" value="F:hydrolase activity"/>
    <property type="evidence" value="ECO:0007669"/>
    <property type="project" value="UniProtKB-KW"/>
</dbReference>
<feature type="compositionally biased region" description="Low complexity" evidence="4">
    <location>
        <begin position="430"/>
        <end position="453"/>
    </location>
</feature>
<feature type="compositionally biased region" description="Basic and acidic residues" evidence="4">
    <location>
        <begin position="964"/>
        <end position="986"/>
    </location>
</feature>
<dbReference type="Pfam" id="PF07859">
    <property type="entry name" value="Abhydrolase_3"/>
    <property type="match status" value="1"/>
</dbReference>
<feature type="compositionally biased region" description="Basic and acidic residues" evidence="4">
    <location>
        <begin position="757"/>
        <end position="768"/>
    </location>
</feature>
<organism evidence="6 7">
    <name type="scientific">Meripilus lineatus</name>
    <dbReference type="NCBI Taxonomy" id="2056292"/>
    <lineage>
        <taxon>Eukaryota</taxon>
        <taxon>Fungi</taxon>
        <taxon>Dikarya</taxon>
        <taxon>Basidiomycota</taxon>
        <taxon>Agaricomycotina</taxon>
        <taxon>Agaricomycetes</taxon>
        <taxon>Polyporales</taxon>
        <taxon>Meripilaceae</taxon>
        <taxon>Meripilus</taxon>
    </lineage>
</organism>
<protein>
    <recommendedName>
        <fullName evidence="5">Alpha/beta hydrolase fold-3 domain-containing protein</fullName>
    </recommendedName>
</protein>
<evidence type="ECO:0000256" key="4">
    <source>
        <dbReference type="SAM" id="MobiDB-lite"/>
    </source>
</evidence>
<feature type="active site" evidence="3">
    <location>
        <position position="253"/>
    </location>
</feature>
<name>A0AAD5V5B2_9APHY</name>
<dbReference type="InterPro" id="IPR029058">
    <property type="entry name" value="AB_hydrolase_fold"/>
</dbReference>
<evidence type="ECO:0000256" key="3">
    <source>
        <dbReference type="PROSITE-ProRule" id="PRU10038"/>
    </source>
</evidence>
<feature type="compositionally biased region" description="Polar residues" evidence="4">
    <location>
        <begin position="668"/>
        <end position="690"/>
    </location>
</feature>
<feature type="region of interest" description="Disordered" evidence="4">
    <location>
        <begin position="964"/>
        <end position="1035"/>
    </location>
</feature>
<feature type="compositionally biased region" description="Polar residues" evidence="4">
    <location>
        <begin position="1010"/>
        <end position="1024"/>
    </location>
</feature>
<comment type="caution">
    <text evidence="6">The sequence shown here is derived from an EMBL/GenBank/DDBJ whole genome shotgun (WGS) entry which is preliminary data.</text>
</comment>
<feature type="compositionally biased region" description="Basic residues" evidence="4">
    <location>
        <begin position="995"/>
        <end position="1006"/>
    </location>
</feature>
<dbReference type="AlphaFoldDB" id="A0AAD5V5B2"/>
<feature type="compositionally biased region" description="Low complexity" evidence="4">
    <location>
        <begin position="620"/>
        <end position="632"/>
    </location>
</feature>
<evidence type="ECO:0000313" key="6">
    <source>
        <dbReference type="EMBL" id="KAJ3485072.1"/>
    </source>
</evidence>
<feature type="compositionally biased region" description="Basic and acidic residues" evidence="4">
    <location>
        <begin position="691"/>
        <end position="702"/>
    </location>
</feature>
<feature type="region of interest" description="Disordered" evidence="4">
    <location>
        <begin position="656"/>
        <end position="718"/>
    </location>
</feature>
<dbReference type="InterPro" id="IPR050300">
    <property type="entry name" value="GDXG_lipolytic_enzyme"/>
</dbReference>
<dbReference type="Gene3D" id="3.40.50.1820">
    <property type="entry name" value="alpha/beta hydrolase"/>
    <property type="match status" value="2"/>
</dbReference>
<evidence type="ECO:0000313" key="7">
    <source>
        <dbReference type="Proteomes" id="UP001212997"/>
    </source>
</evidence>
<feature type="compositionally biased region" description="Basic and acidic residues" evidence="4">
    <location>
        <begin position="816"/>
        <end position="842"/>
    </location>
</feature>
<dbReference type="Proteomes" id="UP001212997">
    <property type="component" value="Unassembled WGS sequence"/>
</dbReference>
<feature type="region of interest" description="Disordered" evidence="4">
    <location>
        <begin position="349"/>
        <end position="404"/>
    </location>
</feature>
<proteinExistence type="inferred from homology"/>
<dbReference type="InterPro" id="IPR033140">
    <property type="entry name" value="Lipase_GDXG_put_SER_AS"/>
</dbReference>
<feature type="compositionally biased region" description="Basic and acidic residues" evidence="4">
    <location>
        <begin position="1149"/>
        <end position="1158"/>
    </location>
</feature>
<feature type="region of interest" description="Disordered" evidence="4">
    <location>
        <begin position="620"/>
        <end position="643"/>
    </location>
</feature>
<dbReference type="SUPFAM" id="SSF53474">
    <property type="entry name" value="alpha/beta-Hydrolases"/>
    <property type="match status" value="1"/>
</dbReference>
<keyword evidence="7" id="KW-1185">Reference proteome</keyword>
<keyword evidence="2" id="KW-0378">Hydrolase</keyword>
<dbReference type="PROSITE" id="PS01174">
    <property type="entry name" value="LIPASE_GDXG_SER"/>
    <property type="match status" value="1"/>
</dbReference>
<feature type="compositionally biased region" description="Low complexity" evidence="4">
    <location>
        <begin position="769"/>
        <end position="782"/>
    </location>
</feature>
<feature type="region of interest" description="Disordered" evidence="4">
    <location>
        <begin position="416"/>
        <end position="455"/>
    </location>
</feature>